<reference evidence="2 3" key="1">
    <citation type="submission" date="2019-05" db="EMBL/GenBank/DDBJ databases">
        <title>Another draft genome of Portunus trituberculatus and its Hox gene families provides insights of decapod evolution.</title>
        <authorList>
            <person name="Jeong J.-H."/>
            <person name="Song I."/>
            <person name="Kim S."/>
            <person name="Choi T."/>
            <person name="Kim D."/>
            <person name="Ryu S."/>
            <person name="Kim W."/>
        </authorList>
    </citation>
    <scope>NUCLEOTIDE SEQUENCE [LARGE SCALE GENOMIC DNA]</scope>
    <source>
        <tissue evidence="2">Muscle</tissue>
    </source>
</reference>
<dbReference type="AlphaFoldDB" id="A0A5B7JS56"/>
<evidence type="ECO:0000313" key="3">
    <source>
        <dbReference type="Proteomes" id="UP000324222"/>
    </source>
</evidence>
<feature type="compositionally biased region" description="Polar residues" evidence="1">
    <location>
        <begin position="1"/>
        <end position="14"/>
    </location>
</feature>
<evidence type="ECO:0000313" key="2">
    <source>
        <dbReference type="EMBL" id="MPC97283.1"/>
    </source>
</evidence>
<gene>
    <name evidence="2" type="ORF">E2C01_092588</name>
</gene>
<keyword evidence="3" id="KW-1185">Reference proteome</keyword>
<feature type="compositionally biased region" description="Basic residues" evidence="1">
    <location>
        <begin position="147"/>
        <end position="158"/>
    </location>
</feature>
<dbReference type="EMBL" id="VSRR010109275">
    <property type="protein sequence ID" value="MPC97283.1"/>
    <property type="molecule type" value="Genomic_DNA"/>
</dbReference>
<feature type="region of interest" description="Disordered" evidence="1">
    <location>
        <begin position="135"/>
        <end position="158"/>
    </location>
</feature>
<evidence type="ECO:0000256" key="1">
    <source>
        <dbReference type="SAM" id="MobiDB-lite"/>
    </source>
</evidence>
<protein>
    <submittedName>
        <fullName evidence="2">Uncharacterized protein</fullName>
    </submittedName>
</protein>
<sequence>MLHHANQSQATTSTVKHRTLYPTPDTTVTLVLRFDWLRQLRCQGSGAHRSTPTRGTQWRVMAGNARQRNTSLVTSFTESSVHSTSQGSLHTHTHRALRGVPRGGHNRPQQQVARLNKQRVRLPVLPRTCSLADSLPSAARQPNTHKVSLRKTHIRTHS</sequence>
<feature type="region of interest" description="Disordered" evidence="1">
    <location>
        <begin position="1"/>
        <end position="20"/>
    </location>
</feature>
<name>A0A5B7JS56_PORTR</name>
<comment type="caution">
    <text evidence="2">The sequence shown here is derived from an EMBL/GenBank/DDBJ whole genome shotgun (WGS) entry which is preliminary data.</text>
</comment>
<dbReference type="Proteomes" id="UP000324222">
    <property type="component" value="Unassembled WGS sequence"/>
</dbReference>
<organism evidence="2 3">
    <name type="scientific">Portunus trituberculatus</name>
    <name type="common">Swimming crab</name>
    <name type="synonym">Neptunus trituberculatus</name>
    <dbReference type="NCBI Taxonomy" id="210409"/>
    <lineage>
        <taxon>Eukaryota</taxon>
        <taxon>Metazoa</taxon>
        <taxon>Ecdysozoa</taxon>
        <taxon>Arthropoda</taxon>
        <taxon>Crustacea</taxon>
        <taxon>Multicrustacea</taxon>
        <taxon>Malacostraca</taxon>
        <taxon>Eumalacostraca</taxon>
        <taxon>Eucarida</taxon>
        <taxon>Decapoda</taxon>
        <taxon>Pleocyemata</taxon>
        <taxon>Brachyura</taxon>
        <taxon>Eubrachyura</taxon>
        <taxon>Portunoidea</taxon>
        <taxon>Portunidae</taxon>
        <taxon>Portuninae</taxon>
        <taxon>Portunus</taxon>
    </lineage>
</organism>
<accession>A0A5B7JS56</accession>
<proteinExistence type="predicted"/>